<protein>
    <submittedName>
        <fullName evidence="2">DUF4301 family protein</fullName>
    </submittedName>
</protein>
<feature type="domain" description="DUF4301" evidence="1">
    <location>
        <begin position="6"/>
        <end position="508"/>
    </location>
</feature>
<accession>A0A7C0WS56</accession>
<proteinExistence type="predicted"/>
<evidence type="ECO:0000313" key="2">
    <source>
        <dbReference type="EMBL" id="HDL90044.1"/>
    </source>
</evidence>
<gene>
    <name evidence="2" type="ORF">ENG14_03985</name>
</gene>
<dbReference type="Proteomes" id="UP000886355">
    <property type="component" value="Unassembled WGS sequence"/>
</dbReference>
<dbReference type="InterPro" id="IPR025393">
    <property type="entry name" value="DUF4301"/>
</dbReference>
<evidence type="ECO:0000259" key="1">
    <source>
        <dbReference type="Pfam" id="PF14134"/>
    </source>
</evidence>
<dbReference type="InterPro" id="IPR029044">
    <property type="entry name" value="Nucleotide-diphossugar_trans"/>
</dbReference>
<reference evidence="2" key="1">
    <citation type="journal article" date="2020" name="mSystems">
        <title>Genome- and Community-Level Interaction Insights into Carbon Utilization and Element Cycling Functions of Hydrothermarchaeota in Hydrothermal Sediment.</title>
        <authorList>
            <person name="Zhou Z."/>
            <person name="Liu Y."/>
            <person name="Xu W."/>
            <person name="Pan J."/>
            <person name="Luo Z.H."/>
            <person name="Li M."/>
        </authorList>
    </citation>
    <scope>NUCLEOTIDE SEQUENCE [LARGE SCALE GENOMIC DNA]</scope>
    <source>
        <strain evidence="2">HyVt-19</strain>
    </source>
</reference>
<sequence length="509" mass="58480">MQWMPTEADIKQLSEINISEQTFRYYLELFKKNDWFLDLNRPCTVGDGILRLNSEEINRYIALYEKEMVKGRMAKFVPASGAATRMFQCLWEVVKLGGNQTLQDLKKIGHNDAILFFENLKNFAFYPLIEKKCSDKGFSIDEFIIGKEPLKVLCEIILKDLEFGLLPKALIPFHRYGSELRTAFEEQIIEAIPYLRDGDNKCRLHFTVTPEWWKKFEETLEEVKLKYNQYNLDVTFSLQSPSTNTPAVDEKNRPVRDADGRLLFRPGGHGSLLANLNKLKGDIVFIKNIDNVVPDTLKTLVVKWKKILGGILVELDNDIRDALDTLNKDPLKGSEKAEFICEKWDISLPHEYASTRVSEHAFLFKRLLDRPRRVCGMVPNVGAPGGGPFWVNEKDGSTSRQIVEKAQVDMHNPQQAKIWESSTHFNPVDIVCSLRDFKGQNYDLHRYTNPNAIIITQKHYLGKPIKVLEHPGLWNGSMARWLTVFVEVPAETFQPVKKVTDLLGPGHRE</sequence>
<name>A0A7C0WS56_9BACT</name>
<organism evidence="2">
    <name type="scientific">Thermodesulforhabdus norvegica</name>
    <dbReference type="NCBI Taxonomy" id="39841"/>
    <lineage>
        <taxon>Bacteria</taxon>
        <taxon>Pseudomonadati</taxon>
        <taxon>Thermodesulfobacteriota</taxon>
        <taxon>Syntrophobacteria</taxon>
        <taxon>Syntrophobacterales</taxon>
        <taxon>Thermodesulforhabdaceae</taxon>
        <taxon>Thermodesulforhabdus</taxon>
    </lineage>
</organism>
<dbReference type="Pfam" id="PF14134">
    <property type="entry name" value="DUF4301"/>
    <property type="match status" value="1"/>
</dbReference>
<dbReference type="AlphaFoldDB" id="A0A7C0WS56"/>
<dbReference type="SUPFAM" id="SSF53448">
    <property type="entry name" value="Nucleotide-diphospho-sugar transferases"/>
    <property type="match status" value="1"/>
</dbReference>
<dbReference type="EMBL" id="DQZW01000190">
    <property type="protein sequence ID" value="HDL90044.1"/>
    <property type="molecule type" value="Genomic_DNA"/>
</dbReference>
<comment type="caution">
    <text evidence="2">The sequence shown here is derived from an EMBL/GenBank/DDBJ whole genome shotgun (WGS) entry which is preliminary data.</text>
</comment>